<accession>A0A220MK06</accession>
<name>A0A220MK06_9BACL</name>
<organism evidence="9 10">
    <name type="scientific">Brevibacillus formosus</name>
    <dbReference type="NCBI Taxonomy" id="54913"/>
    <lineage>
        <taxon>Bacteria</taxon>
        <taxon>Bacillati</taxon>
        <taxon>Bacillota</taxon>
        <taxon>Bacilli</taxon>
        <taxon>Bacillales</taxon>
        <taxon>Paenibacillaceae</taxon>
        <taxon>Brevibacillus</taxon>
    </lineage>
</organism>
<proteinExistence type="inferred from homology"/>
<feature type="transmembrane region" description="Helical" evidence="8">
    <location>
        <begin position="187"/>
        <end position="209"/>
    </location>
</feature>
<feature type="transmembrane region" description="Helical" evidence="8">
    <location>
        <begin position="273"/>
        <end position="295"/>
    </location>
</feature>
<evidence type="ECO:0000256" key="2">
    <source>
        <dbReference type="ARBA" id="ARBA00007998"/>
    </source>
</evidence>
<dbReference type="NCBIfam" id="TIGR00912">
    <property type="entry name" value="2A0309"/>
    <property type="match status" value="1"/>
</dbReference>
<evidence type="ECO:0000256" key="4">
    <source>
        <dbReference type="ARBA" id="ARBA00022544"/>
    </source>
</evidence>
<reference evidence="9 10" key="1">
    <citation type="submission" date="2016-11" db="EMBL/GenBank/DDBJ databases">
        <authorList>
            <person name="Jaros S."/>
            <person name="Januszkiewicz K."/>
            <person name="Wedrychowicz H."/>
        </authorList>
    </citation>
    <scope>NUCLEOTIDE SEQUENCE [LARGE SCALE GENOMIC DNA]</scope>
    <source>
        <strain evidence="9 10">NF2</strain>
    </source>
</reference>
<feature type="transmembrane region" description="Helical" evidence="8">
    <location>
        <begin position="41"/>
        <end position="65"/>
    </location>
</feature>
<dbReference type="RefSeq" id="WP_088909046.1">
    <property type="nucleotide sequence ID" value="NZ_CP018145.1"/>
</dbReference>
<evidence type="ECO:0000313" key="10">
    <source>
        <dbReference type="Proteomes" id="UP000197781"/>
    </source>
</evidence>
<comment type="subcellular location">
    <subcellularLocation>
        <location evidence="1">Membrane</location>
        <topology evidence="1">Multi-pass membrane protein</topology>
    </subcellularLocation>
</comment>
<dbReference type="InterPro" id="IPR004761">
    <property type="entry name" value="Spore_GerAB"/>
</dbReference>
<feature type="transmembrane region" description="Helical" evidence="8">
    <location>
        <begin position="336"/>
        <end position="357"/>
    </location>
</feature>
<dbReference type="GO" id="GO:0009847">
    <property type="term" value="P:spore germination"/>
    <property type="evidence" value="ECO:0007669"/>
    <property type="project" value="InterPro"/>
</dbReference>
<keyword evidence="7 8" id="KW-0472">Membrane</keyword>
<dbReference type="GO" id="GO:0016020">
    <property type="term" value="C:membrane"/>
    <property type="evidence" value="ECO:0007669"/>
    <property type="project" value="UniProtKB-SubCell"/>
</dbReference>
<dbReference type="EMBL" id="CP018145">
    <property type="protein sequence ID" value="ASJ55377.1"/>
    <property type="molecule type" value="Genomic_DNA"/>
</dbReference>
<evidence type="ECO:0000256" key="8">
    <source>
        <dbReference type="SAM" id="Phobius"/>
    </source>
</evidence>
<keyword evidence="3" id="KW-0813">Transport</keyword>
<dbReference type="KEGG" id="bfm:BP422_18590"/>
<feature type="transmembrane region" description="Helical" evidence="8">
    <location>
        <begin position="307"/>
        <end position="330"/>
    </location>
</feature>
<protein>
    <submittedName>
        <fullName evidence="9">Spore gernimation protein</fullName>
    </submittedName>
</protein>
<dbReference type="PANTHER" id="PTHR34975:SF2">
    <property type="entry name" value="SPORE GERMINATION PROTEIN A2"/>
    <property type="match status" value="1"/>
</dbReference>
<evidence type="ECO:0000313" key="9">
    <source>
        <dbReference type="EMBL" id="ASJ55377.1"/>
    </source>
</evidence>
<evidence type="ECO:0000256" key="5">
    <source>
        <dbReference type="ARBA" id="ARBA00022692"/>
    </source>
</evidence>
<feature type="transmembrane region" description="Helical" evidence="8">
    <location>
        <begin position="221"/>
        <end position="241"/>
    </location>
</feature>
<keyword evidence="6 8" id="KW-1133">Transmembrane helix</keyword>
<dbReference type="Proteomes" id="UP000197781">
    <property type="component" value="Chromosome"/>
</dbReference>
<feature type="transmembrane region" description="Helical" evidence="8">
    <location>
        <begin position="77"/>
        <end position="99"/>
    </location>
</feature>
<gene>
    <name evidence="9" type="ORF">BP422_18590</name>
</gene>
<evidence type="ECO:0000256" key="7">
    <source>
        <dbReference type="ARBA" id="ARBA00023136"/>
    </source>
</evidence>
<dbReference type="PANTHER" id="PTHR34975">
    <property type="entry name" value="SPORE GERMINATION PROTEIN A2"/>
    <property type="match status" value="1"/>
</dbReference>
<sequence>MQNSDKIGVRQFVILVTFITIGDSILILPSVPATEASHDGWLSGLIGMVLGLAIVYLFCVVGRIYPEQTLIEKSKLIFGRWLGTFFSLFFLGAVLINGAVYIRTIGEFMSTHIMKQTPIHAVMFLLVACAIFAVRLGLEAFARTSEIFFLWFILTFVSFFVLLSPQFQFENLFPFLENGMKPVIRGVFSVTAFPFSELVIFLMITPLLDAKQKLTSAFLRGAIYGGVCLLAVIFLSLLVLGPELVSRETFPSYSLAKRIHVGEFFQRQEAMMALMWFVSIYFKVVLYMYGFCLGIKQLLHLKEHEALTLPICILFVAIAIIIVPNGAFLYESYSYWPFFDLTKGFLYPLILVVGYWIRKRMNNKPTSLQK</sequence>
<keyword evidence="4" id="KW-0309">Germination</keyword>
<feature type="transmembrane region" description="Helical" evidence="8">
    <location>
        <begin position="119"/>
        <end position="138"/>
    </location>
</feature>
<feature type="transmembrane region" description="Helical" evidence="8">
    <location>
        <begin position="147"/>
        <end position="167"/>
    </location>
</feature>
<dbReference type="Pfam" id="PF03845">
    <property type="entry name" value="Spore_permease"/>
    <property type="match status" value="1"/>
</dbReference>
<dbReference type="Gene3D" id="1.20.1740.10">
    <property type="entry name" value="Amino acid/polyamine transporter I"/>
    <property type="match status" value="1"/>
</dbReference>
<keyword evidence="5 8" id="KW-0812">Transmembrane</keyword>
<evidence type="ECO:0000256" key="6">
    <source>
        <dbReference type="ARBA" id="ARBA00022989"/>
    </source>
</evidence>
<feature type="transmembrane region" description="Helical" evidence="8">
    <location>
        <begin position="12"/>
        <end position="29"/>
    </location>
</feature>
<evidence type="ECO:0000256" key="1">
    <source>
        <dbReference type="ARBA" id="ARBA00004141"/>
    </source>
</evidence>
<comment type="similarity">
    <text evidence="2">Belongs to the amino acid-polyamine-organocation (APC) superfamily. Spore germination protein (SGP) (TC 2.A.3.9) family.</text>
</comment>
<evidence type="ECO:0000256" key="3">
    <source>
        <dbReference type="ARBA" id="ARBA00022448"/>
    </source>
</evidence>
<dbReference type="AlphaFoldDB" id="A0A220MK06"/>